<keyword evidence="5" id="KW-0804">Transcription</keyword>
<dbReference type="GO" id="GO:0003677">
    <property type="term" value="F:DNA binding"/>
    <property type="evidence" value="ECO:0007669"/>
    <property type="project" value="UniProtKB-KW"/>
</dbReference>
<evidence type="ECO:0000256" key="2">
    <source>
        <dbReference type="ARBA" id="ARBA00022898"/>
    </source>
</evidence>
<sequence length="527" mass="56924">MAYSAPLPVDLSGLHLQPGKGLSRQLYQALRERVLDGRLPGGTRLPASRQLAERLGVSRNTVNRALDQLYAEGYVQGRVGDGTYVAAIAAVAEPPVCETPGTTSSAMLQRLEEYHLPAPLPGAPRAFRVGVPAFDLFPFETWARLSARFWRRPSPARLGYGDPAGDPQLRELIAAYLRSSRGLQCDPAQIIVTCGAQQAISLCAQLLVEPGDPVAVEDPGYRAAGHAFSVAGARLLGIGVDGDGLDVAALERAGACRLAYVTPSHQYPTGVTLSLPRRLALLDWAERNDAWIIEDDYDGEYRYSGTPLAPLAALDRGQRVLYVGTFCKIAFPALRLGYLVLPPRLATAFARRRAVDMRHSEIGTQAVMAEFIAAGHFQRHIRRMRNAARARRDALLAGWPQRLPGCAPLPEVHAGLHVSVRCESLARERELVTGAAAVGVEIASLSGYWLPGGNTPLDQRAGLVLGFAAVPEKDIDEALQALQGVWSLSTRGTAHDLHIDPPIHAETDWRTTATPSTRTLAGHRDEG</sequence>
<evidence type="ECO:0000256" key="4">
    <source>
        <dbReference type="ARBA" id="ARBA00023125"/>
    </source>
</evidence>
<organism evidence="7 8">
    <name type="scientific">Phytopseudomonas flavescens</name>
    <dbReference type="NCBI Taxonomy" id="29435"/>
    <lineage>
        <taxon>Bacteria</taxon>
        <taxon>Pseudomonadati</taxon>
        <taxon>Pseudomonadota</taxon>
        <taxon>Gammaproteobacteria</taxon>
        <taxon>Pseudomonadales</taxon>
        <taxon>Pseudomonadaceae</taxon>
        <taxon>Phytopseudomonas</taxon>
    </lineage>
</organism>
<dbReference type="AlphaFoldDB" id="A0A1G8JGT0"/>
<keyword evidence="7" id="KW-0032">Aminotransferase</keyword>
<dbReference type="PANTHER" id="PTHR46577:SF1">
    <property type="entry name" value="HTH-TYPE TRANSCRIPTIONAL REGULATORY PROTEIN GABR"/>
    <property type="match status" value="1"/>
</dbReference>
<dbReference type="Gene3D" id="1.10.10.10">
    <property type="entry name" value="Winged helix-like DNA-binding domain superfamily/Winged helix DNA-binding domain"/>
    <property type="match status" value="1"/>
</dbReference>
<keyword evidence="7" id="KW-0808">Transferase</keyword>
<dbReference type="InterPro" id="IPR004839">
    <property type="entry name" value="Aminotransferase_I/II_large"/>
</dbReference>
<dbReference type="RefSeq" id="WP_084306143.1">
    <property type="nucleotide sequence ID" value="NZ_FNDG01000014.1"/>
</dbReference>
<evidence type="ECO:0000313" key="7">
    <source>
        <dbReference type="EMBL" id="SDI30291.1"/>
    </source>
</evidence>
<evidence type="ECO:0000313" key="8">
    <source>
        <dbReference type="Proteomes" id="UP000198606"/>
    </source>
</evidence>
<dbReference type="CDD" id="cd07377">
    <property type="entry name" value="WHTH_GntR"/>
    <property type="match status" value="1"/>
</dbReference>
<dbReference type="InterPro" id="IPR015421">
    <property type="entry name" value="PyrdxlP-dep_Trfase_major"/>
</dbReference>
<name>A0A1G8JGT0_9GAMM</name>
<dbReference type="PANTHER" id="PTHR46577">
    <property type="entry name" value="HTH-TYPE TRANSCRIPTIONAL REGULATORY PROTEIN GABR"/>
    <property type="match status" value="1"/>
</dbReference>
<dbReference type="InterPro" id="IPR015424">
    <property type="entry name" value="PyrdxlP-dep_Trfase"/>
</dbReference>
<keyword evidence="4" id="KW-0238">DNA-binding</keyword>
<evidence type="ECO:0000256" key="5">
    <source>
        <dbReference type="ARBA" id="ARBA00023163"/>
    </source>
</evidence>
<evidence type="ECO:0000259" key="6">
    <source>
        <dbReference type="PROSITE" id="PS50949"/>
    </source>
</evidence>
<dbReference type="PROSITE" id="PS50949">
    <property type="entry name" value="HTH_GNTR"/>
    <property type="match status" value="1"/>
</dbReference>
<dbReference type="InterPro" id="IPR036388">
    <property type="entry name" value="WH-like_DNA-bd_sf"/>
</dbReference>
<dbReference type="Pfam" id="PF00392">
    <property type="entry name" value="GntR"/>
    <property type="match status" value="1"/>
</dbReference>
<dbReference type="InterPro" id="IPR036390">
    <property type="entry name" value="WH_DNA-bd_sf"/>
</dbReference>
<feature type="domain" description="HTH gntR-type" evidence="6">
    <location>
        <begin position="20"/>
        <end position="88"/>
    </location>
</feature>
<keyword evidence="2" id="KW-0663">Pyridoxal phosphate</keyword>
<dbReference type="EMBL" id="FNDG01000014">
    <property type="protein sequence ID" value="SDI30291.1"/>
    <property type="molecule type" value="Genomic_DNA"/>
</dbReference>
<evidence type="ECO:0000256" key="3">
    <source>
        <dbReference type="ARBA" id="ARBA00023015"/>
    </source>
</evidence>
<protein>
    <submittedName>
        <fullName evidence="7">GntR family transcriptional regulator / MocR family aminotransferase</fullName>
    </submittedName>
</protein>
<dbReference type="GO" id="GO:0003700">
    <property type="term" value="F:DNA-binding transcription factor activity"/>
    <property type="evidence" value="ECO:0007669"/>
    <property type="project" value="InterPro"/>
</dbReference>
<dbReference type="PRINTS" id="PR00035">
    <property type="entry name" value="HTHGNTR"/>
</dbReference>
<proteinExistence type="inferred from homology"/>
<dbReference type="CDD" id="cd00609">
    <property type="entry name" value="AAT_like"/>
    <property type="match status" value="1"/>
</dbReference>
<dbReference type="Pfam" id="PF00155">
    <property type="entry name" value="Aminotran_1_2"/>
    <property type="match status" value="1"/>
</dbReference>
<comment type="similarity">
    <text evidence="1">In the C-terminal section; belongs to the class-I pyridoxal-phosphate-dependent aminotransferase family.</text>
</comment>
<dbReference type="SMART" id="SM00345">
    <property type="entry name" value="HTH_GNTR"/>
    <property type="match status" value="1"/>
</dbReference>
<dbReference type="GO" id="GO:0030170">
    <property type="term" value="F:pyridoxal phosphate binding"/>
    <property type="evidence" value="ECO:0007669"/>
    <property type="project" value="InterPro"/>
</dbReference>
<gene>
    <name evidence="7" type="ORF">SAMN05216588_114133</name>
</gene>
<evidence type="ECO:0000256" key="1">
    <source>
        <dbReference type="ARBA" id="ARBA00005384"/>
    </source>
</evidence>
<dbReference type="GO" id="GO:0008483">
    <property type="term" value="F:transaminase activity"/>
    <property type="evidence" value="ECO:0007669"/>
    <property type="project" value="UniProtKB-KW"/>
</dbReference>
<dbReference type="SUPFAM" id="SSF46785">
    <property type="entry name" value="Winged helix' DNA-binding domain"/>
    <property type="match status" value="1"/>
</dbReference>
<dbReference type="Proteomes" id="UP000198606">
    <property type="component" value="Unassembled WGS sequence"/>
</dbReference>
<dbReference type="SUPFAM" id="SSF53383">
    <property type="entry name" value="PLP-dependent transferases"/>
    <property type="match status" value="1"/>
</dbReference>
<dbReference type="Gene3D" id="3.40.640.10">
    <property type="entry name" value="Type I PLP-dependent aspartate aminotransferase-like (Major domain)"/>
    <property type="match status" value="1"/>
</dbReference>
<dbReference type="InterPro" id="IPR051446">
    <property type="entry name" value="HTH_trans_reg/aminotransferase"/>
</dbReference>
<accession>A0A1G8JGT0</accession>
<dbReference type="InterPro" id="IPR000524">
    <property type="entry name" value="Tscrpt_reg_HTH_GntR"/>
</dbReference>
<keyword evidence="3" id="KW-0805">Transcription regulation</keyword>
<reference evidence="7 8" key="1">
    <citation type="submission" date="2016-10" db="EMBL/GenBank/DDBJ databases">
        <authorList>
            <person name="de Groot N.N."/>
        </authorList>
    </citation>
    <scope>NUCLEOTIDE SEQUENCE [LARGE SCALE GENOMIC DNA]</scope>
    <source>
        <strain evidence="7 8">LMG 18387</strain>
    </source>
</reference>
<dbReference type="STRING" id="29435.SAMN05216588_114133"/>